<dbReference type="EMBL" id="CP158165">
    <property type="protein sequence ID" value="XBV22740.1"/>
    <property type="molecule type" value="Genomic_DNA"/>
</dbReference>
<dbReference type="RefSeq" id="WP_350275579.1">
    <property type="nucleotide sequence ID" value="NZ_CP158165.1"/>
</dbReference>
<evidence type="ECO:0000313" key="2">
    <source>
        <dbReference type="EMBL" id="XBV22740.1"/>
    </source>
</evidence>
<dbReference type="PANTHER" id="PTHR38011:SF2">
    <property type="entry name" value="BIFUNCTIONAL DEAMINASE-REDUCTASE DOMAIN PROTEIN"/>
    <property type="match status" value="1"/>
</dbReference>
<sequence length="184" mass="19850">MRNLILTTYISLDGVIENPQNWSMRYFSEDAGQLATEILTGADSLLQGRATYEGFAGNWSEPGADAFSKHMYGMRKYVVSSTLTEATWNNSELLSGDLVEAVTALKAEDGGDILSYGFGSVAHTLLAAGLVDTLYLWVHPVIVGAAAGPEDLAWNAKIPESHFDTKDVRTLTSGVTVLTLTRTS</sequence>
<dbReference type="SUPFAM" id="SSF53597">
    <property type="entry name" value="Dihydrofolate reductase-like"/>
    <property type="match status" value="1"/>
</dbReference>
<dbReference type="Gene3D" id="3.40.430.10">
    <property type="entry name" value="Dihydrofolate Reductase, subunit A"/>
    <property type="match status" value="1"/>
</dbReference>
<dbReference type="GO" id="GO:0009231">
    <property type="term" value="P:riboflavin biosynthetic process"/>
    <property type="evidence" value="ECO:0007669"/>
    <property type="project" value="InterPro"/>
</dbReference>
<dbReference type="InterPro" id="IPR024072">
    <property type="entry name" value="DHFR-like_dom_sf"/>
</dbReference>
<organism evidence="2">
    <name type="scientific">Kribbella sp. HUAS MG21</name>
    <dbReference type="NCBI Taxonomy" id="3160966"/>
    <lineage>
        <taxon>Bacteria</taxon>
        <taxon>Bacillati</taxon>
        <taxon>Actinomycetota</taxon>
        <taxon>Actinomycetes</taxon>
        <taxon>Propionibacteriales</taxon>
        <taxon>Kribbellaceae</taxon>
        <taxon>Kribbella</taxon>
    </lineage>
</organism>
<name>A0AAU7T7U1_9ACTN</name>
<accession>A0AAU7T7U1</accession>
<protein>
    <submittedName>
        <fullName evidence="2">Dihydrofolate reductase family protein</fullName>
    </submittedName>
</protein>
<dbReference type="InterPro" id="IPR002734">
    <property type="entry name" value="RibDG_C"/>
</dbReference>
<reference evidence="2" key="1">
    <citation type="submission" date="2024-06" db="EMBL/GenBank/DDBJ databases">
        <title>Kribbella sp. strain HUAS MG21 genome sequences.</title>
        <authorList>
            <person name="Mo P."/>
        </authorList>
    </citation>
    <scope>NUCLEOTIDE SEQUENCE</scope>
    <source>
        <strain evidence="2">HUAS MG21</strain>
    </source>
</reference>
<feature type="domain" description="Bacterial bifunctional deaminase-reductase C-terminal" evidence="1">
    <location>
        <begin position="3"/>
        <end position="174"/>
    </location>
</feature>
<dbReference type="AlphaFoldDB" id="A0AAU7T7U1"/>
<dbReference type="Pfam" id="PF01872">
    <property type="entry name" value="RibD_C"/>
    <property type="match status" value="1"/>
</dbReference>
<proteinExistence type="predicted"/>
<evidence type="ECO:0000259" key="1">
    <source>
        <dbReference type="Pfam" id="PF01872"/>
    </source>
</evidence>
<gene>
    <name evidence="2" type="ORF">ABN611_29770</name>
</gene>
<dbReference type="PANTHER" id="PTHR38011">
    <property type="entry name" value="DIHYDROFOLATE REDUCTASE FAMILY PROTEIN (AFU_ORTHOLOGUE AFUA_8G06820)"/>
    <property type="match status" value="1"/>
</dbReference>
<dbReference type="GO" id="GO:0008703">
    <property type="term" value="F:5-amino-6-(5-phosphoribosylamino)uracil reductase activity"/>
    <property type="evidence" value="ECO:0007669"/>
    <property type="project" value="InterPro"/>
</dbReference>
<dbReference type="InterPro" id="IPR050765">
    <property type="entry name" value="Riboflavin_Biosynth_HTPR"/>
</dbReference>